<dbReference type="Proteomes" id="UP001066276">
    <property type="component" value="Chromosome 3_2"/>
</dbReference>
<evidence type="ECO:0000313" key="1">
    <source>
        <dbReference type="EMBL" id="KAJ1178080.1"/>
    </source>
</evidence>
<gene>
    <name evidence="1" type="ORF">NDU88_003329</name>
</gene>
<protein>
    <submittedName>
        <fullName evidence="1">Uncharacterized protein</fullName>
    </submittedName>
</protein>
<reference evidence="1" key="1">
    <citation type="journal article" date="2022" name="bioRxiv">
        <title>Sequencing and chromosome-scale assembly of the giantPleurodeles waltlgenome.</title>
        <authorList>
            <person name="Brown T."/>
            <person name="Elewa A."/>
            <person name="Iarovenko S."/>
            <person name="Subramanian E."/>
            <person name="Araus A.J."/>
            <person name="Petzold A."/>
            <person name="Susuki M."/>
            <person name="Suzuki K.-i.T."/>
            <person name="Hayashi T."/>
            <person name="Toyoda A."/>
            <person name="Oliveira C."/>
            <person name="Osipova E."/>
            <person name="Leigh N.D."/>
            <person name="Simon A."/>
            <person name="Yun M.H."/>
        </authorList>
    </citation>
    <scope>NUCLEOTIDE SEQUENCE</scope>
    <source>
        <strain evidence="1">20211129_DDA</strain>
        <tissue evidence="1">Liver</tissue>
    </source>
</reference>
<proteinExistence type="predicted"/>
<accession>A0AAV7TPD8</accession>
<sequence>MTLRPPSLPCPPPGVGTELGLGLPAGSEARCVIGAAVECGGLPPEGSAQALDVWGSQSCTGHTVAAGVVAGLVLEV</sequence>
<keyword evidence="2" id="KW-1185">Reference proteome</keyword>
<comment type="caution">
    <text evidence="1">The sequence shown here is derived from an EMBL/GenBank/DDBJ whole genome shotgun (WGS) entry which is preliminary data.</text>
</comment>
<evidence type="ECO:0000313" key="2">
    <source>
        <dbReference type="Proteomes" id="UP001066276"/>
    </source>
</evidence>
<dbReference type="EMBL" id="JANPWB010000006">
    <property type="protein sequence ID" value="KAJ1178080.1"/>
    <property type="molecule type" value="Genomic_DNA"/>
</dbReference>
<organism evidence="1 2">
    <name type="scientific">Pleurodeles waltl</name>
    <name type="common">Iberian ribbed newt</name>
    <dbReference type="NCBI Taxonomy" id="8319"/>
    <lineage>
        <taxon>Eukaryota</taxon>
        <taxon>Metazoa</taxon>
        <taxon>Chordata</taxon>
        <taxon>Craniata</taxon>
        <taxon>Vertebrata</taxon>
        <taxon>Euteleostomi</taxon>
        <taxon>Amphibia</taxon>
        <taxon>Batrachia</taxon>
        <taxon>Caudata</taxon>
        <taxon>Salamandroidea</taxon>
        <taxon>Salamandridae</taxon>
        <taxon>Pleurodelinae</taxon>
        <taxon>Pleurodeles</taxon>
    </lineage>
</organism>
<dbReference type="AlphaFoldDB" id="A0AAV7TPD8"/>
<name>A0AAV7TPD8_PLEWA</name>